<evidence type="ECO:0000313" key="1">
    <source>
        <dbReference type="EMBL" id="MCS0494057.1"/>
    </source>
</evidence>
<dbReference type="Proteomes" id="UP001151088">
    <property type="component" value="Unassembled WGS sequence"/>
</dbReference>
<proteinExistence type="predicted"/>
<dbReference type="RefSeq" id="WP_258731005.1">
    <property type="nucleotide sequence ID" value="NZ_JANTHZ010000001.1"/>
</dbReference>
<organism evidence="1 2">
    <name type="scientific">Ancylobacter mangrovi</name>
    <dbReference type="NCBI Taxonomy" id="2972472"/>
    <lineage>
        <taxon>Bacteria</taxon>
        <taxon>Pseudomonadati</taxon>
        <taxon>Pseudomonadota</taxon>
        <taxon>Alphaproteobacteria</taxon>
        <taxon>Hyphomicrobiales</taxon>
        <taxon>Xanthobacteraceae</taxon>
        <taxon>Ancylobacter</taxon>
    </lineage>
</organism>
<sequence>MRLLSTKASLRTVLGGALAAGALAALALPALGVVHLRADPLGGGFREAGPCDVPAFGPGMPAFDGTMARLVAGALLSAQETALGITPDQMEAWRAYTGALIAFIPTGERVGRWTDRKTREEAAAFDLVDDITSSAIERAEKAKTLQAAADALKAKLTPGQLDMVKQMQSRLVERVVRFVEWRRGEGWGTPL</sequence>
<name>A0A9X2PEB9_9HYPH</name>
<gene>
    <name evidence="1" type="ORF">NVS89_03035</name>
</gene>
<evidence type="ECO:0008006" key="3">
    <source>
        <dbReference type="Google" id="ProtNLM"/>
    </source>
</evidence>
<protein>
    <recommendedName>
        <fullName evidence="3">LTXXQ motif family protein</fullName>
    </recommendedName>
</protein>
<comment type="caution">
    <text evidence="1">The sequence shown here is derived from an EMBL/GenBank/DDBJ whole genome shotgun (WGS) entry which is preliminary data.</text>
</comment>
<dbReference type="AlphaFoldDB" id="A0A9X2PEB9"/>
<reference evidence="1" key="1">
    <citation type="submission" date="2022-08" db="EMBL/GenBank/DDBJ databases">
        <authorList>
            <person name="Li F."/>
        </authorList>
    </citation>
    <scope>NUCLEOTIDE SEQUENCE</scope>
    <source>
        <strain evidence="1">MQZ15Z-1</strain>
    </source>
</reference>
<evidence type="ECO:0000313" key="2">
    <source>
        <dbReference type="Proteomes" id="UP001151088"/>
    </source>
</evidence>
<keyword evidence="2" id="KW-1185">Reference proteome</keyword>
<dbReference type="EMBL" id="JANTHZ010000001">
    <property type="protein sequence ID" value="MCS0494057.1"/>
    <property type="molecule type" value="Genomic_DNA"/>
</dbReference>
<accession>A0A9X2PEB9</accession>